<feature type="compositionally biased region" description="Acidic residues" evidence="1">
    <location>
        <begin position="107"/>
        <end position="118"/>
    </location>
</feature>
<dbReference type="GeneID" id="20037304"/>
<evidence type="ECO:0000313" key="4">
    <source>
        <dbReference type="Proteomes" id="UP000030640"/>
    </source>
</evidence>
<dbReference type="Proteomes" id="UP000030640">
    <property type="component" value="Unassembled WGS sequence"/>
</dbReference>
<dbReference type="EMBL" id="KI965465">
    <property type="protein sequence ID" value="EUD67841.1"/>
    <property type="molecule type" value="Genomic_DNA"/>
</dbReference>
<dbReference type="VEuPathDB" id="PlasmoDB:C922_02030"/>
<reference evidence="3 4" key="1">
    <citation type="submission" date="2013-02" db="EMBL/GenBank/DDBJ databases">
        <title>The Genome Sequence of Plasmodium inui San Antonio 1.</title>
        <authorList>
            <consortium name="The Broad Institute Genome Sequencing Platform"/>
            <consortium name="The Broad Institute Genome Sequencing Center for Infectious Disease"/>
            <person name="Neafsey D."/>
            <person name="Cheeseman I."/>
            <person name="Volkman S."/>
            <person name="Adams J."/>
            <person name="Walker B."/>
            <person name="Young S.K."/>
            <person name="Zeng Q."/>
            <person name="Gargeya S."/>
            <person name="Fitzgerald M."/>
            <person name="Haas B."/>
            <person name="Abouelleil A."/>
            <person name="Alvarado L."/>
            <person name="Arachchi H.M."/>
            <person name="Berlin A.M."/>
            <person name="Chapman S.B."/>
            <person name="Dewar J."/>
            <person name="Goldberg J."/>
            <person name="Griggs A."/>
            <person name="Gujja S."/>
            <person name="Hansen M."/>
            <person name="Howarth C."/>
            <person name="Imamovic A."/>
            <person name="Larimer J."/>
            <person name="McCowan C."/>
            <person name="Murphy C."/>
            <person name="Neiman D."/>
            <person name="Pearson M."/>
            <person name="Priest M."/>
            <person name="Roberts A."/>
            <person name="Saif S."/>
            <person name="Shea T."/>
            <person name="Sisk P."/>
            <person name="Sykes S."/>
            <person name="Wortman J."/>
            <person name="Nusbaum C."/>
            <person name="Birren B."/>
        </authorList>
    </citation>
    <scope>NUCLEOTIDE SEQUENCE [LARGE SCALE GENOMIC DNA]</scope>
    <source>
        <strain evidence="3 4">San Antonio 1</strain>
    </source>
</reference>
<evidence type="ECO:0000256" key="2">
    <source>
        <dbReference type="SAM" id="Phobius"/>
    </source>
</evidence>
<organism evidence="3 4">
    <name type="scientific">Plasmodium inui San Antonio 1</name>
    <dbReference type="NCBI Taxonomy" id="1237626"/>
    <lineage>
        <taxon>Eukaryota</taxon>
        <taxon>Sar</taxon>
        <taxon>Alveolata</taxon>
        <taxon>Apicomplexa</taxon>
        <taxon>Aconoidasida</taxon>
        <taxon>Haemosporida</taxon>
        <taxon>Plasmodiidae</taxon>
        <taxon>Plasmodium</taxon>
        <taxon>Plasmodium (Plasmodium)</taxon>
    </lineage>
</organism>
<evidence type="ECO:0000313" key="3">
    <source>
        <dbReference type="EMBL" id="EUD67841.1"/>
    </source>
</evidence>
<dbReference type="AlphaFoldDB" id="W7AQW5"/>
<feature type="region of interest" description="Disordered" evidence="1">
    <location>
        <begin position="93"/>
        <end position="146"/>
    </location>
</feature>
<keyword evidence="4" id="KW-1185">Reference proteome</keyword>
<keyword evidence="2" id="KW-0472">Membrane</keyword>
<gene>
    <name evidence="3" type="ORF">C922_02030</name>
</gene>
<dbReference type="OrthoDB" id="386314at2759"/>
<proteinExistence type="predicted"/>
<sequence length="372" mass="42077">MKGIVIGFICLRKVFLCSIFLLAYLSSTKCAYREGSYIWYNENSTSDLAINEASTSSYESLASSSESLSARSESLSARNGSLSASSESLAAGSESLEASSESLEPSNESEDDLYDSEESVACQGELNNKTPMWDGLRDGISEDDVSGEDLSHVEEGFEEMLNAALKNNFQKDLSTSENSLYGDDQLSKIGFSNNCSETNLDSDMGDFKSGRSTHGFDIDMDTPKRSTDRDHAPQGEEEWMNVKADLQRQRNHQRNSVNIKLKNFYGEEKIYNVKRDSFMVKVINYLPFAPIVTLIIIVLALFCFKCLYCCLLVCSFAMIAAWKYRKRLNRKQFERVFGKKRRKLNRAEKRGGKISRFLKEGHRVLFDYLDLF</sequence>
<feature type="transmembrane region" description="Helical" evidence="2">
    <location>
        <begin position="288"/>
        <end position="321"/>
    </location>
</feature>
<name>W7AQW5_9APIC</name>
<feature type="compositionally biased region" description="Low complexity" evidence="1">
    <location>
        <begin position="93"/>
        <end position="106"/>
    </location>
</feature>
<protein>
    <submittedName>
        <fullName evidence="3">Uncharacterized protein</fullName>
    </submittedName>
</protein>
<dbReference type="RefSeq" id="XP_008815851.1">
    <property type="nucleotide sequence ID" value="XM_008817629.1"/>
</dbReference>
<keyword evidence="2" id="KW-0812">Transmembrane</keyword>
<keyword evidence="2" id="KW-1133">Transmembrane helix</keyword>
<evidence type="ECO:0000256" key="1">
    <source>
        <dbReference type="SAM" id="MobiDB-lite"/>
    </source>
</evidence>
<accession>W7AQW5</accession>